<dbReference type="InterPro" id="IPR036388">
    <property type="entry name" value="WH-like_DNA-bd_sf"/>
</dbReference>
<dbReference type="Proteomes" id="UP000233526">
    <property type="component" value="Unassembled WGS sequence"/>
</dbReference>
<evidence type="ECO:0000313" key="3">
    <source>
        <dbReference type="Proteomes" id="UP000233526"/>
    </source>
</evidence>
<dbReference type="Gene3D" id="1.10.10.10">
    <property type="entry name" value="Winged helix-like DNA-binding domain superfamily/Winged helix DNA-binding domain"/>
    <property type="match status" value="1"/>
</dbReference>
<dbReference type="AlphaFoldDB" id="A0A2N3J8V6"/>
<dbReference type="InterPro" id="IPR054307">
    <property type="entry name" value="I-HmuI_NUMOD-like"/>
</dbReference>
<evidence type="ECO:0000313" key="2">
    <source>
        <dbReference type="EMBL" id="PKQ83006.1"/>
    </source>
</evidence>
<dbReference type="EMBL" id="LJZX01000001">
    <property type="protein sequence ID" value="PKQ83006.1"/>
    <property type="molecule type" value="Genomic_DNA"/>
</dbReference>
<reference evidence="2 3" key="1">
    <citation type="journal article" date="2017" name="Front. Microbiol.">
        <title>Strong Genomic and Phenotypic Heterogeneity in the Aeromonas sobria Species Complex.</title>
        <authorList>
            <person name="Gauthier J."/>
            <person name="Vincent A.T."/>
            <person name="Charette S.J."/>
            <person name="Derome N."/>
        </authorList>
    </citation>
    <scope>NUCLEOTIDE SEQUENCE [LARGE SCALE GENOMIC DNA]</scope>
    <source>
        <strain evidence="2 3">JF2635</strain>
    </source>
</reference>
<sequence>MSLIQQIAEWVHARSGGAISAEVAAEFSLTVSKASIAMGQILKETRFTARTEHFCLVGDNGKGRHTRRLYVDVVKPPQWRKTPVIGTAGDQVVRFPSITEAETQGGFVRVSITRCLAGQQKKHGGYSWQIDTTKGSTSCTAITTP</sequence>
<evidence type="ECO:0000259" key="1">
    <source>
        <dbReference type="Pfam" id="PF22083"/>
    </source>
</evidence>
<organism evidence="2 3">
    <name type="scientific">Aeromonas sobria</name>
    <dbReference type="NCBI Taxonomy" id="646"/>
    <lineage>
        <taxon>Bacteria</taxon>
        <taxon>Pseudomonadati</taxon>
        <taxon>Pseudomonadota</taxon>
        <taxon>Gammaproteobacteria</taxon>
        <taxon>Aeromonadales</taxon>
        <taxon>Aeromonadaceae</taxon>
        <taxon>Aeromonas</taxon>
    </lineage>
</organism>
<accession>A0A2N3J8V6</accession>
<name>A0A2N3J8V6_AERSO</name>
<gene>
    <name evidence="2" type="ORF">AOX56_00335</name>
</gene>
<comment type="caution">
    <text evidence="2">The sequence shown here is derived from an EMBL/GenBank/DDBJ whole genome shotgun (WGS) entry which is preliminary data.</text>
</comment>
<proteinExistence type="predicted"/>
<dbReference type="Pfam" id="PF22083">
    <property type="entry name" value="I-HmuI_NUMOD-like"/>
    <property type="match status" value="1"/>
</dbReference>
<protein>
    <recommendedName>
        <fullName evidence="1">DNA endonuclease I-HmuI-like NUMOD-like domain-containing protein</fullName>
    </recommendedName>
</protein>
<feature type="domain" description="DNA endonuclease I-HmuI-like NUMOD-like" evidence="1">
    <location>
        <begin position="94"/>
        <end position="127"/>
    </location>
</feature>
<dbReference type="SUPFAM" id="SSF64496">
    <property type="entry name" value="DNA-binding domain of intron-encoded endonucleases"/>
    <property type="match status" value="1"/>
</dbReference>